<dbReference type="GO" id="GO:0008270">
    <property type="term" value="F:zinc ion binding"/>
    <property type="evidence" value="ECO:0007669"/>
    <property type="project" value="InterPro"/>
</dbReference>
<evidence type="ECO:0000259" key="1">
    <source>
        <dbReference type="SMART" id="SM00507"/>
    </source>
</evidence>
<evidence type="ECO:0000313" key="3">
    <source>
        <dbReference type="Proteomes" id="UP000315353"/>
    </source>
</evidence>
<organism evidence="2 3">
    <name type="scientific">Corynebacterium flavescens</name>
    <dbReference type="NCBI Taxonomy" id="28028"/>
    <lineage>
        <taxon>Bacteria</taxon>
        <taxon>Bacillati</taxon>
        <taxon>Actinomycetota</taxon>
        <taxon>Actinomycetes</taxon>
        <taxon>Mycobacteriales</taxon>
        <taxon>Corynebacteriaceae</taxon>
        <taxon>Corynebacterium</taxon>
    </lineage>
</organism>
<reference evidence="2 3" key="1">
    <citation type="submission" date="2019-06" db="EMBL/GenBank/DDBJ databases">
        <title>Whole genome shotgun sequence of Corynebacterium flavescens NBRC 14136.</title>
        <authorList>
            <person name="Hosoyama A."/>
            <person name="Uohara A."/>
            <person name="Ohji S."/>
            <person name="Ichikawa N."/>
        </authorList>
    </citation>
    <scope>NUCLEOTIDE SEQUENCE [LARGE SCALE GENOMIC DNA]</scope>
    <source>
        <strain evidence="2 3">NBRC 14136</strain>
    </source>
</reference>
<dbReference type="GO" id="GO:0004519">
    <property type="term" value="F:endonuclease activity"/>
    <property type="evidence" value="ECO:0007669"/>
    <property type="project" value="UniProtKB-KW"/>
</dbReference>
<keyword evidence="2" id="KW-0255">Endonuclease</keyword>
<comment type="caution">
    <text evidence="2">The sequence shown here is derived from an EMBL/GenBank/DDBJ whole genome shotgun (WGS) entry which is preliminary data.</text>
</comment>
<dbReference type="EMBL" id="BJNB01000019">
    <property type="protein sequence ID" value="GEB97881.1"/>
    <property type="molecule type" value="Genomic_DNA"/>
</dbReference>
<dbReference type="Proteomes" id="UP000315353">
    <property type="component" value="Unassembled WGS sequence"/>
</dbReference>
<sequence length="375" mass="42436">MLEACFAPCNRHCEFAQVFMDSNRLYWRTWHKVLPGPEDDAELSFSRIGRGFGLSAYKAERVFLGLDTMSYLPRLTRLQEQDWFLDYDRIIAIGQALLGVKDEVYMHVDEALVELFTPSRRNQHLPDAGRIRATIVEVLAQFYSEPEGKEKPESYRLQRRGDRAHLELTLDALTLESVDRLVRKRAEAEGISLAAALAALVLDPVKTKLVINTFQPVGSSLAHLEGYGFLEVDSEDMREVGPAEESAYRPSAGLRAFVEGRDGTCRWPGCRVPAHRCQLDHRVNYHEGGPTSSDNLASLCQHHHNIKTDKRAFYLLDPLTGDIYWLFADGTWESTLPQGPIVTDSANWKQSVIQRIDAAAGRKERMRGPMELSFS</sequence>
<evidence type="ECO:0000313" key="2">
    <source>
        <dbReference type="EMBL" id="GEB97881.1"/>
    </source>
</evidence>
<accession>A0AB73B893</accession>
<dbReference type="InterPro" id="IPR003615">
    <property type="entry name" value="HNH_nuc"/>
</dbReference>
<proteinExistence type="predicted"/>
<dbReference type="GO" id="GO:0003676">
    <property type="term" value="F:nucleic acid binding"/>
    <property type="evidence" value="ECO:0007669"/>
    <property type="project" value="InterPro"/>
</dbReference>
<dbReference type="InterPro" id="IPR002711">
    <property type="entry name" value="HNH"/>
</dbReference>
<dbReference type="AlphaFoldDB" id="A0AB73B893"/>
<dbReference type="Gene3D" id="1.10.30.50">
    <property type="match status" value="1"/>
</dbReference>
<keyword evidence="2" id="KW-0540">Nuclease</keyword>
<dbReference type="SMART" id="SM00507">
    <property type="entry name" value="HNHc"/>
    <property type="match status" value="1"/>
</dbReference>
<feature type="domain" description="HNH nuclease" evidence="1">
    <location>
        <begin position="253"/>
        <end position="305"/>
    </location>
</feature>
<dbReference type="Pfam" id="PF01844">
    <property type="entry name" value="HNH"/>
    <property type="match status" value="1"/>
</dbReference>
<dbReference type="CDD" id="cd00085">
    <property type="entry name" value="HNHc"/>
    <property type="match status" value="1"/>
</dbReference>
<name>A0AB73B893_CORFL</name>
<protein>
    <submittedName>
        <fullName evidence="2">HNH endonuclease</fullName>
    </submittedName>
</protein>
<keyword evidence="2" id="KW-0378">Hydrolase</keyword>
<gene>
    <name evidence="2" type="ORF">CFL01nite_13760</name>
</gene>